<sequence>MPSARGRLEIEPGNKFTAAFKVKGFVLGRKVFFEGIISPDDIKLQLSSGNLIHGPVDNPEDIYTSTSGRGVWQVYQVGNAPDVDDRLLL</sequence>
<dbReference type="EMBL" id="JAADJG010000044">
    <property type="protein sequence ID" value="KAF4456870.1"/>
    <property type="molecule type" value="Genomic_DNA"/>
</dbReference>
<reference evidence="1" key="1">
    <citation type="submission" date="2020-01" db="EMBL/GenBank/DDBJ databases">
        <title>Identification and distribution of gene clusters putatively required for synthesis of sphingolipid metabolism inhibitors in phylogenetically diverse species of the filamentous fungus Fusarium.</title>
        <authorList>
            <person name="Kim H.-S."/>
            <person name="Busman M."/>
            <person name="Brown D.W."/>
            <person name="Divon H."/>
            <person name="Uhlig S."/>
            <person name="Proctor R.H."/>
        </authorList>
    </citation>
    <scope>NUCLEOTIDE SEQUENCE</scope>
    <source>
        <strain evidence="1">NRRL 53441</strain>
    </source>
</reference>
<accession>A0A8H4P2N0</accession>
<protein>
    <submittedName>
        <fullName evidence="1">Uncharacterized protein</fullName>
    </submittedName>
</protein>
<proteinExistence type="predicted"/>
<dbReference type="AlphaFoldDB" id="A0A8H4P2N0"/>
<gene>
    <name evidence="1" type="ORF">F53441_1081</name>
</gene>
<organism evidence="1 2">
    <name type="scientific">Fusarium austroafricanum</name>
    <dbReference type="NCBI Taxonomy" id="2364996"/>
    <lineage>
        <taxon>Eukaryota</taxon>
        <taxon>Fungi</taxon>
        <taxon>Dikarya</taxon>
        <taxon>Ascomycota</taxon>
        <taxon>Pezizomycotina</taxon>
        <taxon>Sordariomycetes</taxon>
        <taxon>Hypocreomycetidae</taxon>
        <taxon>Hypocreales</taxon>
        <taxon>Nectriaceae</taxon>
        <taxon>Fusarium</taxon>
        <taxon>Fusarium concolor species complex</taxon>
    </lineage>
</organism>
<dbReference type="Proteomes" id="UP000605986">
    <property type="component" value="Unassembled WGS sequence"/>
</dbReference>
<name>A0A8H4P2N0_9HYPO</name>
<evidence type="ECO:0000313" key="2">
    <source>
        <dbReference type="Proteomes" id="UP000605986"/>
    </source>
</evidence>
<evidence type="ECO:0000313" key="1">
    <source>
        <dbReference type="EMBL" id="KAF4456870.1"/>
    </source>
</evidence>
<keyword evidence="2" id="KW-1185">Reference proteome</keyword>
<comment type="caution">
    <text evidence="1">The sequence shown here is derived from an EMBL/GenBank/DDBJ whole genome shotgun (WGS) entry which is preliminary data.</text>
</comment>